<feature type="region of interest" description="Disordered" evidence="1">
    <location>
        <begin position="1"/>
        <end position="26"/>
    </location>
</feature>
<dbReference type="GO" id="GO:0015074">
    <property type="term" value="P:DNA integration"/>
    <property type="evidence" value="ECO:0007669"/>
    <property type="project" value="InterPro"/>
</dbReference>
<keyword evidence="3" id="KW-1185">Reference proteome</keyword>
<feature type="domain" description="Integrase catalytic" evidence="2">
    <location>
        <begin position="230"/>
        <end position="403"/>
    </location>
</feature>
<dbReference type="PANTHER" id="PTHR46585:SF1">
    <property type="entry name" value="CHROMO DOMAIN-CONTAINING PROTEIN"/>
    <property type="match status" value="1"/>
</dbReference>
<dbReference type="InterPro" id="IPR012337">
    <property type="entry name" value="RNaseH-like_sf"/>
</dbReference>
<proteinExistence type="predicted"/>
<reference evidence="4" key="1">
    <citation type="submission" date="2016-11" db="UniProtKB">
        <authorList>
            <consortium name="WormBaseParasite"/>
        </authorList>
    </citation>
    <scope>IDENTIFICATION</scope>
</reference>
<accession>A0A1I7ZNI4</accession>
<dbReference type="Gene3D" id="3.30.420.10">
    <property type="entry name" value="Ribonuclease H-like superfamily/Ribonuclease H"/>
    <property type="match status" value="1"/>
</dbReference>
<dbReference type="WBParaSite" id="L893_g28333.t1">
    <property type="protein sequence ID" value="L893_g28333.t1"/>
    <property type="gene ID" value="L893_g28333"/>
</dbReference>
<evidence type="ECO:0000313" key="3">
    <source>
        <dbReference type="Proteomes" id="UP000095287"/>
    </source>
</evidence>
<dbReference type="InterPro" id="IPR036397">
    <property type="entry name" value="RNaseH_sf"/>
</dbReference>
<dbReference type="GO" id="GO:0003676">
    <property type="term" value="F:nucleic acid binding"/>
    <property type="evidence" value="ECO:0007669"/>
    <property type="project" value="InterPro"/>
</dbReference>
<evidence type="ECO:0000313" key="4">
    <source>
        <dbReference type="WBParaSite" id="L893_g28333.t1"/>
    </source>
</evidence>
<dbReference type="PANTHER" id="PTHR46585">
    <property type="entry name" value="INTEGRASE CORE DOMAIN CONTAINING PROTEIN"/>
    <property type="match status" value="1"/>
</dbReference>
<dbReference type="Proteomes" id="UP000095287">
    <property type="component" value="Unplaced"/>
</dbReference>
<protein>
    <submittedName>
        <fullName evidence="4">Integrase catalytic domain-containing protein</fullName>
    </submittedName>
</protein>
<organism evidence="3 4">
    <name type="scientific">Steinernema glaseri</name>
    <dbReference type="NCBI Taxonomy" id="37863"/>
    <lineage>
        <taxon>Eukaryota</taxon>
        <taxon>Metazoa</taxon>
        <taxon>Ecdysozoa</taxon>
        <taxon>Nematoda</taxon>
        <taxon>Chromadorea</taxon>
        <taxon>Rhabditida</taxon>
        <taxon>Tylenchina</taxon>
        <taxon>Panagrolaimomorpha</taxon>
        <taxon>Strongyloidoidea</taxon>
        <taxon>Steinernematidae</taxon>
        <taxon>Steinernema</taxon>
    </lineage>
</organism>
<dbReference type="SUPFAM" id="SSF53098">
    <property type="entry name" value="Ribonuclease H-like"/>
    <property type="match status" value="1"/>
</dbReference>
<dbReference type="InterPro" id="IPR001584">
    <property type="entry name" value="Integrase_cat-core"/>
</dbReference>
<sequence>MYHKLSNLSDEADRRQKPVKVTMEPSKQDAGSVTVKGITAGEFRAFVKTCKVKRCVSALQNLTDHVIDHLQYNTSRNLIVNGEALPNTDIFDLLTHTAYLTSNVKSGLQPDGFQAFLEELRRTKVPQPLVGFMYTTNAAAVPTNLTNVQPTTPNLKQPSLNIQTTPANLHNINVTPKLSGTTSSYGTPTSTFATPNTISPITLPPSPADTTPKAVKKKKDKEKEKSQSKPPDLPNYRTLRSQAGKGLFTNIEADLCDFQKLKQANDNYAYALTCVDIWSRKVFAYPLKTKSPVEVQKAFEKMFTEYDFTPMVVHSDSGTEFTGKPVQEYFKRHGIFHSKAKNDVKCGIVERFNRTLKERIYKYFTAKATSRWVDVLDDIINSINHSVNRTIGVAPASINIKNFESLASVHYPKGRKRKKPKFKVGDTVRISKAKGVFTKGYLAKFTYEVFEVCQVLKDRQPVMYKIRDFENEVIDGTYYEQEMPYDLAQQSPFRRPPGRLTAPSFCFYSLPLDPPTRF</sequence>
<evidence type="ECO:0000259" key="2">
    <source>
        <dbReference type="PROSITE" id="PS50994"/>
    </source>
</evidence>
<feature type="region of interest" description="Disordered" evidence="1">
    <location>
        <begin position="193"/>
        <end position="237"/>
    </location>
</feature>
<evidence type="ECO:0000256" key="1">
    <source>
        <dbReference type="SAM" id="MobiDB-lite"/>
    </source>
</evidence>
<dbReference type="Pfam" id="PF00665">
    <property type="entry name" value="rve"/>
    <property type="match status" value="1"/>
</dbReference>
<name>A0A1I7ZNI4_9BILA</name>
<dbReference type="PROSITE" id="PS50994">
    <property type="entry name" value="INTEGRASE"/>
    <property type="match status" value="1"/>
</dbReference>
<dbReference type="AlphaFoldDB" id="A0A1I7ZNI4"/>